<dbReference type="Gene3D" id="3.10.20.90">
    <property type="entry name" value="Phosphatidylinositol 3-kinase Catalytic Subunit, Chain A, domain 1"/>
    <property type="match status" value="1"/>
</dbReference>
<keyword evidence="4 6" id="KW-0832">Ubl conjugation</keyword>
<evidence type="ECO:0000259" key="7">
    <source>
        <dbReference type="Pfam" id="PF04106"/>
    </source>
</evidence>
<dbReference type="Proteomes" id="UP001562354">
    <property type="component" value="Unassembled WGS sequence"/>
</dbReference>
<reference evidence="10 11" key="1">
    <citation type="submission" date="2024-07" db="EMBL/GenBank/DDBJ databases">
        <title>Draft sequence of the Neodothiora populina.</title>
        <authorList>
            <person name="Drown D.D."/>
            <person name="Schuette U.S."/>
            <person name="Buechlein A.B."/>
            <person name="Rusch D.R."/>
            <person name="Winton L.W."/>
            <person name="Adams G.A."/>
        </authorList>
    </citation>
    <scope>NUCLEOTIDE SEQUENCE [LARGE SCALE GENOMIC DNA]</scope>
    <source>
        <strain evidence="10 11">CPC 39397</strain>
    </source>
</reference>
<comment type="subunit">
    <text evidence="6">Conjugated with ATG12.</text>
</comment>
<keyword evidence="6" id="KW-0472">Membrane</keyword>
<evidence type="ECO:0000256" key="3">
    <source>
        <dbReference type="ARBA" id="ARBA00022499"/>
    </source>
</evidence>
<name>A0ABR3PEU9_9PEZI</name>
<evidence type="ECO:0000256" key="5">
    <source>
        <dbReference type="ARBA" id="ARBA00023006"/>
    </source>
</evidence>
<dbReference type="Gene3D" id="1.10.246.190">
    <property type="entry name" value="Autophagy protein Apg5, helix rich domain"/>
    <property type="match status" value="1"/>
</dbReference>
<dbReference type="InterPro" id="IPR042526">
    <property type="entry name" value="Atg5_HR"/>
</dbReference>
<comment type="caution">
    <text evidence="10">The sequence shown here is derived from an EMBL/GenBank/DDBJ whole genome shotgun (WGS) entry which is preliminary data.</text>
</comment>
<dbReference type="Pfam" id="PF20637">
    <property type="entry name" value="ATG5_HBR"/>
    <property type="match status" value="1"/>
</dbReference>
<proteinExistence type="inferred from homology"/>
<dbReference type="RefSeq" id="XP_069200953.1">
    <property type="nucleotide sequence ID" value="XM_069343137.1"/>
</dbReference>
<feature type="domain" description="Autophagy protein ATG5 UblA" evidence="9">
    <location>
        <begin position="15"/>
        <end position="127"/>
    </location>
</feature>
<protein>
    <recommendedName>
        <fullName evidence="6">Autophagy protein 5</fullName>
    </recommendedName>
</protein>
<dbReference type="InterPro" id="IPR042527">
    <property type="entry name" value="Atg5_UblA_dom_sf"/>
</dbReference>
<evidence type="ECO:0000256" key="1">
    <source>
        <dbReference type="ARBA" id="ARBA00004623"/>
    </source>
</evidence>
<gene>
    <name evidence="10" type="ORF">AAFC00_003634</name>
</gene>
<dbReference type="InterPro" id="IPR007239">
    <property type="entry name" value="Atg5"/>
</dbReference>
<evidence type="ECO:0000256" key="2">
    <source>
        <dbReference type="ARBA" id="ARBA00006910"/>
    </source>
</evidence>
<comment type="subcellular location">
    <subcellularLocation>
        <location evidence="1 6">Preautophagosomal structure membrane</location>
        <topology evidence="1 6">Peripheral membrane protein</topology>
    </subcellularLocation>
</comment>
<comment type="similarity">
    <text evidence="2 6">Belongs to the ATG5 family.</text>
</comment>
<dbReference type="GeneID" id="95977335"/>
<keyword evidence="3 6" id="KW-1017">Isopeptide bond</keyword>
<sequence length="311" mass="34214">MPASASAISQLQAKVWSGHLPLEIRLAASDCRSYDQADPYLINVPRLSYLPFIFPRLHAFFSSSLIDPTVAPHEAWLSFEGVPLKWHYPVGLLYDLHCGMQADSDEQDLGQEEGNGDVIPWKITLHFTDYPLEKLMRMDEEYKVLLDTFINSVKEADFIRNGTAKVAMGMSKSDSVTLLNSIQTHNLTSFNSVNNKFLNPPGSALRHTPIKLYLPSAPPETDASTGEAPQAGRIRVVQSLVAPLTPSRQVVTLGQALKTILPAVFPSPRNPVLARPVMHGAMVPMSAPVEELLRAASYTDGFLHIAVMMLG</sequence>
<evidence type="ECO:0000259" key="9">
    <source>
        <dbReference type="Pfam" id="PF20638"/>
    </source>
</evidence>
<dbReference type="InterPro" id="IPR048940">
    <property type="entry name" value="ATG5_HBR"/>
</dbReference>
<dbReference type="Gene3D" id="3.10.20.620">
    <property type="match status" value="1"/>
</dbReference>
<dbReference type="Pfam" id="PF04106">
    <property type="entry name" value="ATG5_UblB"/>
    <property type="match status" value="1"/>
</dbReference>
<keyword evidence="11" id="KW-1185">Reference proteome</keyword>
<evidence type="ECO:0000259" key="8">
    <source>
        <dbReference type="Pfam" id="PF20637"/>
    </source>
</evidence>
<feature type="domain" description="Autophagy protein ATG5 UblB" evidence="7">
    <location>
        <begin position="208"/>
        <end position="307"/>
    </location>
</feature>
<evidence type="ECO:0000256" key="4">
    <source>
        <dbReference type="ARBA" id="ARBA00022843"/>
    </source>
</evidence>
<dbReference type="Pfam" id="PF20638">
    <property type="entry name" value="ATG5_UblA"/>
    <property type="match status" value="1"/>
</dbReference>
<dbReference type="InterPro" id="IPR048318">
    <property type="entry name" value="ATG5_UblB"/>
</dbReference>
<evidence type="ECO:0000313" key="10">
    <source>
        <dbReference type="EMBL" id="KAL1304678.1"/>
    </source>
</evidence>
<accession>A0ABR3PEU9</accession>
<organism evidence="10 11">
    <name type="scientific">Neodothiora populina</name>
    <dbReference type="NCBI Taxonomy" id="2781224"/>
    <lineage>
        <taxon>Eukaryota</taxon>
        <taxon>Fungi</taxon>
        <taxon>Dikarya</taxon>
        <taxon>Ascomycota</taxon>
        <taxon>Pezizomycotina</taxon>
        <taxon>Dothideomycetes</taxon>
        <taxon>Dothideomycetidae</taxon>
        <taxon>Dothideales</taxon>
        <taxon>Dothioraceae</taxon>
        <taxon>Neodothiora</taxon>
    </lineage>
</organism>
<keyword evidence="6" id="KW-0813">Transport</keyword>
<evidence type="ECO:0000256" key="6">
    <source>
        <dbReference type="RuleBase" id="RU361202"/>
    </source>
</evidence>
<dbReference type="EMBL" id="JBFMKM010000008">
    <property type="protein sequence ID" value="KAL1304678.1"/>
    <property type="molecule type" value="Genomic_DNA"/>
</dbReference>
<dbReference type="InterPro" id="IPR048939">
    <property type="entry name" value="ATG5_UblA"/>
</dbReference>
<keyword evidence="5 6" id="KW-0072">Autophagy</keyword>
<evidence type="ECO:0000313" key="11">
    <source>
        <dbReference type="Proteomes" id="UP001562354"/>
    </source>
</evidence>
<feature type="domain" description="Autophagy protein ATG5 alpha-helical bundle region" evidence="8">
    <location>
        <begin position="146"/>
        <end position="199"/>
    </location>
</feature>
<dbReference type="PANTHER" id="PTHR13040:SF2">
    <property type="entry name" value="AUTOPHAGY PROTEIN 5"/>
    <property type="match status" value="1"/>
</dbReference>
<comment type="function">
    <text evidence="6">Involved in cytoplasm to vacuole transport (Cvt) and autophagic vesicle formation.</text>
</comment>
<dbReference type="PANTHER" id="PTHR13040">
    <property type="entry name" value="AUTOPHAGY PROTEIN 5"/>
    <property type="match status" value="1"/>
</dbReference>